<evidence type="ECO:0000313" key="2">
    <source>
        <dbReference type="EnsemblPlants" id="OB09G12090.1"/>
    </source>
</evidence>
<proteinExistence type="predicted"/>
<reference evidence="2" key="1">
    <citation type="journal article" date="2013" name="Nat. Commun.">
        <title>Whole-genome sequencing of Oryza brachyantha reveals mechanisms underlying Oryza genome evolution.</title>
        <authorList>
            <person name="Chen J."/>
            <person name="Huang Q."/>
            <person name="Gao D."/>
            <person name="Wang J."/>
            <person name="Lang Y."/>
            <person name="Liu T."/>
            <person name="Li B."/>
            <person name="Bai Z."/>
            <person name="Luis Goicoechea J."/>
            <person name="Liang C."/>
            <person name="Chen C."/>
            <person name="Zhang W."/>
            <person name="Sun S."/>
            <person name="Liao Y."/>
            <person name="Zhang X."/>
            <person name="Yang L."/>
            <person name="Song C."/>
            <person name="Wang M."/>
            <person name="Shi J."/>
            <person name="Liu G."/>
            <person name="Liu J."/>
            <person name="Zhou H."/>
            <person name="Zhou W."/>
            <person name="Yu Q."/>
            <person name="An N."/>
            <person name="Chen Y."/>
            <person name="Cai Q."/>
            <person name="Wang B."/>
            <person name="Liu B."/>
            <person name="Min J."/>
            <person name="Huang Y."/>
            <person name="Wu H."/>
            <person name="Li Z."/>
            <person name="Zhang Y."/>
            <person name="Yin Y."/>
            <person name="Song W."/>
            <person name="Jiang J."/>
            <person name="Jackson S.A."/>
            <person name="Wing R.A."/>
            <person name="Wang J."/>
            <person name="Chen M."/>
        </authorList>
    </citation>
    <scope>NUCLEOTIDE SEQUENCE [LARGE SCALE GENOMIC DNA]</scope>
    <source>
        <strain evidence="2">cv. IRGC 101232</strain>
    </source>
</reference>
<dbReference type="eggNOG" id="KOG0548">
    <property type="taxonomic scope" value="Eukaryota"/>
</dbReference>
<dbReference type="HOGENOM" id="CLU_000134_44_6_1"/>
<organism evidence="2">
    <name type="scientific">Oryza brachyantha</name>
    <name type="common">malo sina</name>
    <dbReference type="NCBI Taxonomy" id="4533"/>
    <lineage>
        <taxon>Eukaryota</taxon>
        <taxon>Viridiplantae</taxon>
        <taxon>Streptophyta</taxon>
        <taxon>Embryophyta</taxon>
        <taxon>Tracheophyta</taxon>
        <taxon>Spermatophyta</taxon>
        <taxon>Magnoliopsida</taxon>
        <taxon>Liliopsida</taxon>
        <taxon>Poales</taxon>
        <taxon>Poaceae</taxon>
        <taxon>BOP clade</taxon>
        <taxon>Oryzoideae</taxon>
        <taxon>Oryzeae</taxon>
        <taxon>Oryzinae</taxon>
        <taxon>Oryza</taxon>
    </lineage>
</organism>
<accession>J3MW30</accession>
<dbReference type="PROSITE" id="PS50297">
    <property type="entry name" value="ANK_REP_REGION"/>
    <property type="match status" value="4"/>
</dbReference>
<dbReference type="Gene3D" id="1.25.40.20">
    <property type="entry name" value="Ankyrin repeat-containing domain"/>
    <property type="match status" value="3"/>
</dbReference>
<dbReference type="Pfam" id="PF00023">
    <property type="entry name" value="Ank"/>
    <property type="match status" value="1"/>
</dbReference>
<dbReference type="Gene3D" id="1.25.40.10">
    <property type="entry name" value="Tetratricopeptide repeat domain"/>
    <property type="match status" value="1"/>
</dbReference>
<dbReference type="PANTHER" id="PTHR46224">
    <property type="entry name" value="ANKYRIN REPEAT FAMILY PROTEIN"/>
    <property type="match status" value="1"/>
</dbReference>
<dbReference type="SMART" id="SM00248">
    <property type="entry name" value="ANK"/>
    <property type="match status" value="6"/>
</dbReference>
<dbReference type="PRINTS" id="PR01415">
    <property type="entry name" value="ANKYRIN"/>
</dbReference>
<name>J3MW30_ORYBR</name>
<evidence type="ECO:0000313" key="3">
    <source>
        <dbReference type="Proteomes" id="UP000006038"/>
    </source>
</evidence>
<reference evidence="2" key="2">
    <citation type="submission" date="2013-04" db="UniProtKB">
        <authorList>
            <consortium name="EnsemblPlants"/>
        </authorList>
    </citation>
    <scope>IDENTIFICATION</scope>
</reference>
<dbReference type="EnsemblPlants" id="OB09G12090.1">
    <property type="protein sequence ID" value="OB09G12090.1"/>
    <property type="gene ID" value="OB09G12090"/>
</dbReference>
<dbReference type="Gramene" id="OB09G12090.1">
    <property type="protein sequence ID" value="OB09G12090.1"/>
    <property type="gene ID" value="OB09G12090"/>
</dbReference>
<evidence type="ECO:0000256" key="1">
    <source>
        <dbReference type="PROSITE-ProRule" id="PRU00023"/>
    </source>
</evidence>
<dbReference type="PANTHER" id="PTHR46224:SF22">
    <property type="match status" value="1"/>
</dbReference>
<feature type="repeat" description="ANK" evidence="1">
    <location>
        <begin position="197"/>
        <end position="229"/>
    </location>
</feature>
<dbReference type="Proteomes" id="UP000006038">
    <property type="component" value="Chromosome 9"/>
</dbReference>
<dbReference type="Pfam" id="PF12796">
    <property type="entry name" value="Ank_2"/>
    <property type="match status" value="2"/>
</dbReference>
<keyword evidence="1" id="KW-0040">ANK repeat</keyword>
<sequence>MASSSSGGGPRPSSRPPALAICKVSYSVASRPLSSMRRPFTEGLAPPPSQFPDSPADRILSAATKGDVPGLRKLVKRLRAGGKIAEEEVAAVCDPLMRRGPLHMAALAGRLEMCKFLIKDLRFDVNVVDLDGATPLHFAIQGYGFIAIVRLLLDRGADLNKADRYGHTPLHAAINGDMYEITELLLSRGAYVDPICEKGAPLHIAAKDGNARMMELLLQHQADPNRVVQLFCTPIIVAIFSCSLKCVELLIKAGADVNSGKPVTPLLAAANDGLADCIKCLLEAGADANIPDEIGRMPVEIAAIQGWKECVEILFPFTSPIARFADWNIGVLFQHVQFGSPKTKDHVRHDNNGSFAKVEGDDAFEEKKYADASALYTAAIETDTADSTLYAKRSLCGLHLGERNKALEDARTYKEMGADFSKFCYEQGAALILLKDYGQACKALMSGLKLDFRGDQIKEASRPLEKLNPGMNLFLALE</sequence>
<dbReference type="InterPro" id="IPR036770">
    <property type="entry name" value="Ankyrin_rpt-contain_sf"/>
</dbReference>
<keyword evidence="3" id="KW-1185">Reference proteome</keyword>
<dbReference type="InterPro" id="IPR051616">
    <property type="entry name" value="Cul2-RING_E3_ligase_SR"/>
</dbReference>
<dbReference type="STRING" id="4533.J3MW30"/>
<dbReference type="OMA" id="ACLDTCE"/>
<dbReference type="InterPro" id="IPR011990">
    <property type="entry name" value="TPR-like_helical_dom_sf"/>
</dbReference>
<feature type="repeat" description="ANK" evidence="1">
    <location>
        <begin position="165"/>
        <end position="197"/>
    </location>
</feature>
<feature type="repeat" description="ANK" evidence="1">
    <location>
        <begin position="261"/>
        <end position="293"/>
    </location>
</feature>
<dbReference type="SUPFAM" id="SSF48452">
    <property type="entry name" value="TPR-like"/>
    <property type="match status" value="1"/>
</dbReference>
<feature type="repeat" description="ANK" evidence="1">
    <location>
        <begin position="131"/>
        <end position="164"/>
    </location>
</feature>
<dbReference type="SUPFAM" id="SSF48403">
    <property type="entry name" value="Ankyrin repeat"/>
    <property type="match status" value="1"/>
</dbReference>
<dbReference type="AlphaFoldDB" id="J3MW30"/>
<protein>
    <submittedName>
        <fullName evidence="2">Uncharacterized protein</fullName>
    </submittedName>
</protein>
<dbReference type="InterPro" id="IPR002110">
    <property type="entry name" value="Ankyrin_rpt"/>
</dbReference>
<dbReference type="eggNOG" id="KOG0504">
    <property type="taxonomic scope" value="Eukaryota"/>
</dbReference>
<dbReference type="PROSITE" id="PS50088">
    <property type="entry name" value="ANK_REPEAT"/>
    <property type="match status" value="4"/>
</dbReference>